<evidence type="ECO:0000313" key="1">
    <source>
        <dbReference type="EMBL" id="KAJ0178307.1"/>
    </source>
</evidence>
<dbReference type="EMBL" id="CM034396">
    <property type="protein sequence ID" value="KAJ0178307.1"/>
    <property type="molecule type" value="Genomic_DNA"/>
</dbReference>
<proteinExistence type="predicted"/>
<organism evidence="1 2">
    <name type="scientific">Dendrolimus kikuchii</name>
    <dbReference type="NCBI Taxonomy" id="765133"/>
    <lineage>
        <taxon>Eukaryota</taxon>
        <taxon>Metazoa</taxon>
        <taxon>Ecdysozoa</taxon>
        <taxon>Arthropoda</taxon>
        <taxon>Hexapoda</taxon>
        <taxon>Insecta</taxon>
        <taxon>Pterygota</taxon>
        <taxon>Neoptera</taxon>
        <taxon>Endopterygota</taxon>
        <taxon>Lepidoptera</taxon>
        <taxon>Glossata</taxon>
        <taxon>Ditrysia</taxon>
        <taxon>Bombycoidea</taxon>
        <taxon>Lasiocampidae</taxon>
        <taxon>Dendrolimus</taxon>
    </lineage>
</organism>
<protein>
    <submittedName>
        <fullName evidence="1">Uncharacterized protein</fullName>
    </submittedName>
</protein>
<reference evidence="1 2" key="1">
    <citation type="journal article" date="2021" name="Front. Genet.">
        <title>Chromosome-Level Genome Assembly Reveals Significant Gene Expansion in the Toll and IMD Signaling Pathways of Dendrolimus kikuchii.</title>
        <authorList>
            <person name="Zhou J."/>
            <person name="Wu P."/>
            <person name="Xiong Z."/>
            <person name="Liu N."/>
            <person name="Zhao N."/>
            <person name="Ji M."/>
            <person name="Qiu Y."/>
            <person name="Yang B."/>
        </authorList>
    </citation>
    <scope>NUCLEOTIDE SEQUENCE [LARGE SCALE GENOMIC DNA]</scope>
    <source>
        <strain evidence="1">Ann1</strain>
    </source>
</reference>
<accession>A0ACC1D389</accession>
<comment type="caution">
    <text evidence="1">The sequence shown here is derived from an EMBL/GenBank/DDBJ whole genome shotgun (WGS) entry which is preliminary data.</text>
</comment>
<dbReference type="Proteomes" id="UP000824533">
    <property type="component" value="Linkage Group LG10"/>
</dbReference>
<sequence length="282" mass="32086">MIPLYVENGKAYVWNSADWYILRKSHRICGALIGSLPSFPRQNDFLGLPMALLPEESALLVEKGICKLFELPGLLKKPLDLEKQNIKDLEQKIEEEQSEALKKRKIEQLSHKIDIIVAGKKQKLLSKGIADVELDKNTLLQEEINKLPEIASAHLLVHLPTEEYMHREKNEVGIGVLKPSVLEGEGTARYTIFKDLWEKGFHITDGSKFGSHYLLYPGDPVKFHATYMVQCVYDETTPFQPTNLVAFGRLSVAVNKLAVIAFFNIYGRVDYQTIQWHDSSHI</sequence>
<keyword evidence="2" id="KW-1185">Reference proteome</keyword>
<evidence type="ECO:0000313" key="2">
    <source>
        <dbReference type="Proteomes" id="UP000824533"/>
    </source>
</evidence>
<gene>
    <name evidence="1" type="ORF">K1T71_006130</name>
</gene>
<name>A0ACC1D389_9NEOP</name>